<dbReference type="InterPro" id="IPR011679">
    <property type="entry name" value="ERp29_C"/>
</dbReference>
<feature type="domain" description="Endoplasmic reticulum resident protein 29 C-terminal" evidence="3">
    <location>
        <begin position="422"/>
        <end position="520"/>
    </location>
</feature>
<dbReference type="GO" id="GO:0005788">
    <property type="term" value="C:endoplasmic reticulum lumen"/>
    <property type="evidence" value="ECO:0007669"/>
    <property type="project" value="InterPro"/>
</dbReference>
<evidence type="ECO:0000259" key="3">
    <source>
        <dbReference type="Pfam" id="PF07749"/>
    </source>
</evidence>
<dbReference type="PANTHER" id="PTHR12211:SF0">
    <property type="entry name" value="ENDOPLASMIC RETICULUM RESIDENT PROTEIN 29"/>
    <property type="match status" value="1"/>
</dbReference>
<dbReference type="EMBL" id="CAJNYT010005392">
    <property type="protein sequence ID" value="CAF3741663.1"/>
    <property type="molecule type" value="Genomic_DNA"/>
</dbReference>
<keyword evidence="2" id="KW-0732">Signal</keyword>
<evidence type="ECO:0000313" key="5">
    <source>
        <dbReference type="EMBL" id="CAF3741663.1"/>
    </source>
</evidence>
<dbReference type="Gene3D" id="3.40.30.10">
    <property type="entry name" value="Glutaredoxin"/>
    <property type="match status" value="1"/>
</dbReference>
<proteinExistence type="predicted"/>
<feature type="domain" description="ERp29 N-terminal" evidence="4">
    <location>
        <begin position="300"/>
        <end position="420"/>
    </location>
</feature>
<evidence type="ECO:0000259" key="4">
    <source>
        <dbReference type="Pfam" id="PF07912"/>
    </source>
</evidence>
<dbReference type="SUPFAM" id="SSF47933">
    <property type="entry name" value="ERP29 C domain-like"/>
    <property type="match status" value="1"/>
</dbReference>
<comment type="caution">
    <text evidence="5">The sequence shown here is derived from an EMBL/GenBank/DDBJ whole genome shotgun (WGS) entry which is preliminary data.</text>
</comment>
<dbReference type="FunFam" id="3.40.30.10:FF:000133">
    <property type="entry name" value="Endoplasmic reticulum resident protein 29"/>
    <property type="match status" value="1"/>
</dbReference>
<dbReference type="AlphaFoldDB" id="A0A818XKA6"/>
<feature type="signal peptide" evidence="2">
    <location>
        <begin position="1"/>
        <end position="22"/>
    </location>
</feature>
<dbReference type="GO" id="GO:0009306">
    <property type="term" value="P:protein secretion"/>
    <property type="evidence" value="ECO:0007669"/>
    <property type="project" value="InterPro"/>
</dbReference>
<sequence>MKISGKILLLIVFVCYISTAYGRQKTIKDTVIDTVSASAKSGAKLATDTTKTAGDYVVDVAVSAAKVSQDVVASAAKVAKEYTVAGTEKDQEIFNEYVIPAAKVGIEIAQEAFKEYVVSTGVNGAEIVKGEILGATDILKQKVTKAAKVGSEYAEIFGEKVDTAAETGSEYLAQGTETVKEYATEYADELLKQSKVFKEIAKENLDEDATETIASAKQFAVDAVKTTGEHATQASERLARKTGKKFAIKAVKIGHKYGEEALEQTEKYAGHVYEAVFNTMKFLYSFCAVVSVLVISSKAHTPGTVTVDSLTFDKILRNFDVVLAKFDDKYPHGDKHDQFKKFAENVANAKNLLVVEIPITDYGEKENEQLAKEYSVTKADFPAYKLFIKGKSKPIDYTGDSTEEDLKRFLSQNTDLWFGLSGTLESLDRISREFFDASSANDAKTQNSLVEKAREVVQGLTDKKEQKSGESYIKIMEAAVKQGVEFFKREERRVQNLLKGKITTEKRVELQNRANILLSFKTVKETGTVDKEL</sequence>
<evidence type="ECO:0000256" key="1">
    <source>
        <dbReference type="ARBA" id="ARBA00022824"/>
    </source>
</evidence>
<dbReference type="Proteomes" id="UP000663872">
    <property type="component" value="Unassembled WGS sequence"/>
</dbReference>
<dbReference type="Pfam" id="PF07749">
    <property type="entry name" value="ERp29"/>
    <property type="match status" value="1"/>
</dbReference>
<dbReference type="Proteomes" id="UP000663848">
    <property type="component" value="Unassembled WGS sequence"/>
</dbReference>
<dbReference type="InterPro" id="IPR016855">
    <property type="entry name" value="ERp29"/>
</dbReference>
<keyword evidence="1" id="KW-0256">Endoplasmic reticulum</keyword>
<feature type="chain" id="PRO_5036234474" evidence="2">
    <location>
        <begin position="23"/>
        <end position="533"/>
    </location>
</feature>
<gene>
    <name evidence="5" type="ORF">GRG538_LOCUS30884</name>
    <name evidence="6" type="ORF">QYT958_LOCUS2136</name>
</gene>
<dbReference type="Pfam" id="PF07912">
    <property type="entry name" value="ERp29_N"/>
    <property type="match status" value="1"/>
</dbReference>
<dbReference type="InterPro" id="IPR036249">
    <property type="entry name" value="Thioredoxin-like_sf"/>
</dbReference>
<evidence type="ECO:0000313" key="7">
    <source>
        <dbReference type="Proteomes" id="UP000663872"/>
    </source>
</evidence>
<dbReference type="PANTHER" id="PTHR12211">
    <property type="entry name" value="ENDOPLASMIC RETICULUM PROTEIN ERP29"/>
    <property type="match status" value="1"/>
</dbReference>
<dbReference type="EMBL" id="CAJOBR010000135">
    <property type="protein sequence ID" value="CAF4469942.1"/>
    <property type="molecule type" value="Genomic_DNA"/>
</dbReference>
<dbReference type="SUPFAM" id="SSF52833">
    <property type="entry name" value="Thioredoxin-like"/>
    <property type="match status" value="1"/>
</dbReference>
<dbReference type="InterPro" id="IPR036356">
    <property type="entry name" value="ERp29_C_sf"/>
</dbReference>
<evidence type="ECO:0000256" key="2">
    <source>
        <dbReference type="SAM" id="SignalP"/>
    </source>
</evidence>
<dbReference type="InterPro" id="IPR012883">
    <property type="entry name" value="ERp29_N"/>
</dbReference>
<reference evidence="5" key="1">
    <citation type="submission" date="2021-02" db="EMBL/GenBank/DDBJ databases">
        <authorList>
            <person name="Nowell W R."/>
        </authorList>
    </citation>
    <scope>NUCLEOTIDE SEQUENCE</scope>
</reference>
<dbReference type="Gene3D" id="1.20.1150.12">
    <property type="entry name" value="Endoplasmic reticulum resident protein 29, C-terminal domain"/>
    <property type="match status" value="1"/>
</dbReference>
<name>A0A818XKA6_9BILA</name>
<protein>
    <submittedName>
        <fullName evidence="5">Uncharacterized protein</fullName>
    </submittedName>
</protein>
<evidence type="ECO:0000313" key="6">
    <source>
        <dbReference type="EMBL" id="CAF4469942.1"/>
    </source>
</evidence>
<accession>A0A818XKA6</accession>
<organism evidence="5 7">
    <name type="scientific">Rotaria socialis</name>
    <dbReference type="NCBI Taxonomy" id="392032"/>
    <lineage>
        <taxon>Eukaryota</taxon>
        <taxon>Metazoa</taxon>
        <taxon>Spiralia</taxon>
        <taxon>Gnathifera</taxon>
        <taxon>Rotifera</taxon>
        <taxon>Eurotatoria</taxon>
        <taxon>Bdelloidea</taxon>
        <taxon>Philodinida</taxon>
        <taxon>Philodinidae</taxon>
        <taxon>Rotaria</taxon>
    </lineage>
</organism>